<dbReference type="Pfam" id="PF13279">
    <property type="entry name" value="4HBT_2"/>
    <property type="match status" value="1"/>
</dbReference>
<organism evidence="1 2">
    <name type="scientific">Flavobacterium crassostreae</name>
    <dbReference type="NCBI Taxonomy" id="1763534"/>
    <lineage>
        <taxon>Bacteria</taxon>
        <taxon>Pseudomonadati</taxon>
        <taxon>Bacteroidota</taxon>
        <taxon>Flavobacteriia</taxon>
        <taxon>Flavobacteriales</taxon>
        <taxon>Flavobacteriaceae</taxon>
        <taxon>Flavobacterium</taxon>
    </lineage>
</organism>
<name>A0A1B9EA24_9FLAO</name>
<dbReference type="InterPro" id="IPR029069">
    <property type="entry name" value="HotDog_dom_sf"/>
</dbReference>
<accession>A0A1B9EA24</accession>
<dbReference type="CDD" id="cd00586">
    <property type="entry name" value="4HBT"/>
    <property type="match status" value="1"/>
</dbReference>
<evidence type="ECO:0000313" key="2">
    <source>
        <dbReference type="Proteomes" id="UP000093510"/>
    </source>
</evidence>
<sequence>MLAFQKQLSFRWSDLDPNFHVRHSAYYDFGAQHRIEILEKLGLTMNVLQTNHFGPILFREECVFRKEIKLSDTIFIHTTVSKMKTDASRWSIVHQFKTAEDQLYATITVDGAWMDTKLRKIANPTPEIALQALRDFPKSDDFALL</sequence>
<dbReference type="RefSeq" id="WP_066331819.1">
    <property type="nucleotide sequence ID" value="NZ_CP017688.1"/>
</dbReference>
<dbReference type="SUPFAM" id="SSF54637">
    <property type="entry name" value="Thioesterase/thiol ester dehydrase-isomerase"/>
    <property type="match status" value="1"/>
</dbReference>
<dbReference type="Proteomes" id="UP000093510">
    <property type="component" value="Unassembled WGS sequence"/>
</dbReference>
<dbReference type="AlphaFoldDB" id="A0A1B9EA24"/>
<proteinExistence type="predicted"/>
<protein>
    <submittedName>
        <fullName evidence="1">Thioesterase</fullName>
    </submittedName>
</protein>
<dbReference type="GO" id="GO:0047617">
    <property type="term" value="F:fatty acyl-CoA hydrolase activity"/>
    <property type="evidence" value="ECO:0007669"/>
    <property type="project" value="TreeGrafter"/>
</dbReference>
<evidence type="ECO:0000313" key="1">
    <source>
        <dbReference type="EMBL" id="OCB78805.1"/>
    </source>
</evidence>
<keyword evidence="2" id="KW-1185">Reference proteome</keyword>
<gene>
    <name evidence="1" type="ORF">LPBF_01945</name>
</gene>
<dbReference type="OrthoDB" id="760345at2"/>
<dbReference type="STRING" id="1763534.GCA_001831475_01570"/>
<comment type="caution">
    <text evidence="1">The sequence shown here is derived from an EMBL/GenBank/DDBJ whole genome shotgun (WGS) entry which is preliminary data.</text>
</comment>
<dbReference type="PANTHER" id="PTHR31793">
    <property type="entry name" value="4-HYDROXYBENZOYL-COA THIOESTERASE FAMILY MEMBER"/>
    <property type="match status" value="1"/>
</dbReference>
<dbReference type="PANTHER" id="PTHR31793:SF24">
    <property type="entry name" value="LONG-CHAIN ACYL-COA THIOESTERASE FADM"/>
    <property type="match status" value="1"/>
</dbReference>
<dbReference type="InterPro" id="IPR050563">
    <property type="entry name" value="4-hydroxybenzoyl-CoA_TE"/>
</dbReference>
<reference evidence="1 2" key="1">
    <citation type="submission" date="2016-03" db="EMBL/GenBank/DDBJ databases">
        <authorList>
            <person name="Ploux O."/>
        </authorList>
    </citation>
    <scope>NUCLEOTIDE SEQUENCE [LARGE SCALE GENOMIC DNA]</scope>
    <source>
        <strain evidence="1 2">LPB0076</strain>
    </source>
</reference>
<dbReference type="EMBL" id="LVEP01000002">
    <property type="protein sequence ID" value="OCB78805.1"/>
    <property type="molecule type" value="Genomic_DNA"/>
</dbReference>
<dbReference type="Gene3D" id="3.10.129.10">
    <property type="entry name" value="Hotdog Thioesterase"/>
    <property type="match status" value="1"/>
</dbReference>